<accession>A0A977PL94</accession>
<dbReference type="Pfam" id="PF03787">
    <property type="entry name" value="RAMPs"/>
    <property type="match status" value="1"/>
</dbReference>
<organism evidence="3 4">
    <name type="scientific">Ignicoccus pacificus DSM 13166</name>
    <dbReference type="NCBI Taxonomy" id="940294"/>
    <lineage>
        <taxon>Archaea</taxon>
        <taxon>Thermoproteota</taxon>
        <taxon>Thermoprotei</taxon>
        <taxon>Desulfurococcales</taxon>
        <taxon>Desulfurococcaceae</taxon>
        <taxon>Ignicoccus</taxon>
    </lineage>
</organism>
<dbReference type="NCBIfam" id="TIGR02580">
    <property type="entry name" value="cas_RAMP_Cmr4"/>
    <property type="match status" value="1"/>
</dbReference>
<dbReference type="PANTHER" id="PTHR36700:SF1">
    <property type="entry name" value="CRISPR SYSTEM CMR SUBUNIT CMR4"/>
    <property type="match status" value="1"/>
</dbReference>
<dbReference type="Proteomes" id="UP001063698">
    <property type="component" value="Chromosome"/>
</dbReference>
<evidence type="ECO:0000259" key="2">
    <source>
        <dbReference type="Pfam" id="PF03787"/>
    </source>
</evidence>
<dbReference type="PANTHER" id="PTHR36700">
    <property type="entry name" value="CRISPR SYSTEM CMR SUBUNIT CMR4"/>
    <property type="match status" value="1"/>
</dbReference>
<keyword evidence="4" id="KW-1185">Reference proteome</keyword>
<name>A0A977PL94_9CREN</name>
<dbReference type="InterPro" id="IPR013410">
    <property type="entry name" value="CRISPR-assoc_RAMP_Cmr4"/>
</dbReference>
<proteinExistence type="predicted"/>
<evidence type="ECO:0000313" key="4">
    <source>
        <dbReference type="Proteomes" id="UP001063698"/>
    </source>
</evidence>
<dbReference type="KEGG" id="ipc:IPA_01620"/>
<keyword evidence="1" id="KW-0051">Antiviral defense</keyword>
<dbReference type="InterPro" id="IPR005537">
    <property type="entry name" value="RAMP_III_fam"/>
</dbReference>
<dbReference type="EMBL" id="CP006868">
    <property type="protein sequence ID" value="UXD22095.1"/>
    <property type="molecule type" value="Genomic_DNA"/>
</dbReference>
<gene>
    <name evidence="3" type="ORF">IPA_01620</name>
</gene>
<dbReference type="GO" id="GO:0051607">
    <property type="term" value="P:defense response to virus"/>
    <property type="evidence" value="ECO:0007669"/>
    <property type="project" value="UniProtKB-KW"/>
</dbReference>
<sequence>MKETSPLLAIALTHVHVGAEGSRGVVDLPIIRDPFGIPFIPASSFKGSLKSSLARKFRCLDSGGRVKCEVKKSENQSNKKENVNTCNLICCLLGHEPEDTEKGASKLILGDLYPLFIPFPSLNDVFAYATSPYLLSRAKLNGIDLNIDPNSIKNKEKKKVFVELEKFEAVELDDEIEERMARVLGSKKEDISNLIPFLQHTKVYLFEDADIVNIIEKALFRVTRIRLNYRKKTVQRGGVWKEEYLPHGTVFTGLIGTRGFENEYCESSSDNNNKKVSEEEELMTLVKEEPIEVLKRLLSKDNKTRGPVEFDLALGGKETLGKGMLKFLLR</sequence>
<evidence type="ECO:0000313" key="3">
    <source>
        <dbReference type="EMBL" id="UXD22095.1"/>
    </source>
</evidence>
<feature type="domain" description="CRISPR type III-associated protein" evidence="2">
    <location>
        <begin position="11"/>
        <end position="324"/>
    </location>
</feature>
<evidence type="ECO:0000256" key="1">
    <source>
        <dbReference type="ARBA" id="ARBA00023118"/>
    </source>
</evidence>
<protein>
    <recommendedName>
        <fullName evidence="2">CRISPR type III-associated protein domain-containing protein</fullName>
    </recommendedName>
</protein>
<dbReference type="AlphaFoldDB" id="A0A977PL94"/>
<reference evidence="3" key="1">
    <citation type="submission" date="2013-11" db="EMBL/GenBank/DDBJ databases">
        <title>Comparative genomics of Ignicoccus.</title>
        <authorList>
            <person name="Podar M."/>
        </authorList>
    </citation>
    <scope>NUCLEOTIDE SEQUENCE</scope>
    <source>
        <strain evidence="3">DSM 13166</strain>
    </source>
</reference>